<keyword evidence="2" id="KW-1185">Reference proteome</keyword>
<dbReference type="EMBL" id="BMGP01000007">
    <property type="protein sequence ID" value="GGF39660.1"/>
    <property type="molecule type" value="Genomic_DNA"/>
</dbReference>
<evidence type="ECO:0000313" key="1">
    <source>
        <dbReference type="EMBL" id="GGF39660.1"/>
    </source>
</evidence>
<dbReference type="Proteomes" id="UP000598775">
    <property type="component" value="Unassembled WGS sequence"/>
</dbReference>
<protein>
    <submittedName>
        <fullName evidence="1">Thioesterase</fullName>
    </submittedName>
</protein>
<dbReference type="InterPro" id="IPR029069">
    <property type="entry name" value="HotDog_dom_sf"/>
</dbReference>
<gene>
    <name evidence="1" type="ORF">GCM10011399_35690</name>
</gene>
<accession>A0A917BH66</accession>
<reference evidence="1 2" key="1">
    <citation type="journal article" date="2014" name="Int. J. Syst. Evol. Microbiol.">
        <title>Complete genome sequence of Corynebacterium casei LMG S-19264T (=DSM 44701T), isolated from a smear-ripened cheese.</title>
        <authorList>
            <consortium name="US DOE Joint Genome Institute (JGI-PGF)"/>
            <person name="Walter F."/>
            <person name="Albersmeier A."/>
            <person name="Kalinowski J."/>
            <person name="Ruckert C."/>
        </authorList>
    </citation>
    <scope>NUCLEOTIDE SEQUENCE [LARGE SCALE GENOMIC DNA]</scope>
    <source>
        <strain evidence="1 2">CGMCC 1.12976</strain>
    </source>
</reference>
<dbReference type="GO" id="GO:0047617">
    <property type="term" value="F:fatty acyl-CoA hydrolase activity"/>
    <property type="evidence" value="ECO:0007669"/>
    <property type="project" value="TreeGrafter"/>
</dbReference>
<organism evidence="1 2">
    <name type="scientific">Subtercola lobariae</name>
    <dbReference type="NCBI Taxonomy" id="1588641"/>
    <lineage>
        <taxon>Bacteria</taxon>
        <taxon>Bacillati</taxon>
        <taxon>Actinomycetota</taxon>
        <taxon>Actinomycetes</taxon>
        <taxon>Micrococcales</taxon>
        <taxon>Microbacteriaceae</taxon>
        <taxon>Subtercola</taxon>
    </lineage>
</organism>
<proteinExistence type="predicted"/>
<dbReference type="PANTHER" id="PTHR31793:SF24">
    <property type="entry name" value="LONG-CHAIN ACYL-COA THIOESTERASE FADM"/>
    <property type="match status" value="1"/>
</dbReference>
<dbReference type="RefSeq" id="WP_188680786.1">
    <property type="nucleotide sequence ID" value="NZ_BMGP01000007.1"/>
</dbReference>
<dbReference type="Pfam" id="PF13279">
    <property type="entry name" value="4HBT_2"/>
    <property type="match status" value="1"/>
</dbReference>
<dbReference type="SUPFAM" id="SSF54637">
    <property type="entry name" value="Thioesterase/thiol ester dehydrase-isomerase"/>
    <property type="match status" value="1"/>
</dbReference>
<dbReference type="AlphaFoldDB" id="A0A917BH66"/>
<dbReference type="CDD" id="cd00586">
    <property type="entry name" value="4HBT"/>
    <property type="match status" value="1"/>
</dbReference>
<comment type="caution">
    <text evidence="1">The sequence shown here is derived from an EMBL/GenBank/DDBJ whole genome shotgun (WGS) entry which is preliminary data.</text>
</comment>
<sequence>MRLHIPTRLRWSDLDAYGHVNNVQILRLLEEARVQAFWATDEPGLELSTSESGSTTERIRVTAASMAVIDGELGSATLTVVAHQEVDYLAQIPFLRQPLDLHLWISSLGGASLELCYEIWSPEGVPPGILYTRAATTIVLIDAETQRPRRITAHEREAWQPFIDDPVVFNKRR</sequence>
<dbReference type="PANTHER" id="PTHR31793">
    <property type="entry name" value="4-HYDROXYBENZOYL-COA THIOESTERASE FAMILY MEMBER"/>
    <property type="match status" value="1"/>
</dbReference>
<name>A0A917BH66_9MICO</name>
<dbReference type="InterPro" id="IPR050563">
    <property type="entry name" value="4-hydroxybenzoyl-CoA_TE"/>
</dbReference>
<dbReference type="Gene3D" id="3.10.129.10">
    <property type="entry name" value="Hotdog Thioesterase"/>
    <property type="match status" value="1"/>
</dbReference>
<evidence type="ECO:0000313" key="2">
    <source>
        <dbReference type="Proteomes" id="UP000598775"/>
    </source>
</evidence>